<gene>
    <name evidence="1" type="ORF">D7V20_09295</name>
</gene>
<reference evidence="1 2" key="1">
    <citation type="submission" date="2018-09" db="EMBL/GenBank/DDBJ databases">
        <title>The draft genome of Acinetobacter spp. strains.</title>
        <authorList>
            <person name="Qin J."/>
            <person name="Feng Y."/>
            <person name="Zong Z."/>
        </authorList>
    </citation>
    <scope>NUCLEOTIDE SEQUENCE [LARGE SCALE GENOMIC DNA]</scope>
    <source>
        <strain evidence="1 2">WCHAc060115</strain>
    </source>
</reference>
<dbReference type="EMBL" id="RAXT01000015">
    <property type="protein sequence ID" value="RKG37934.1"/>
    <property type="molecule type" value="Genomic_DNA"/>
</dbReference>
<dbReference type="RefSeq" id="WP_120384015.1">
    <property type="nucleotide sequence ID" value="NZ_RAXT01000015.1"/>
</dbReference>
<dbReference type="AlphaFoldDB" id="A0A3A8F6F1"/>
<accession>A0A3A8F6F1</accession>
<evidence type="ECO:0000313" key="1">
    <source>
        <dbReference type="EMBL" id="RKG37934.1"/>
    </source>
</evidence>
<name>A0A3A8F6F1_9GAMM</name>
<proteinExistence type="predicted"/>
<sequence length="238" mass="27950">MILNRKTVLIVLSIIYSSLAWSNEMLIKENHKVYFKSNNSKIFLFEDQNYCFDKDAFSIEHLTNDERKYLVVNYTEDCNPSGEHKIFEIADKKAVSFYLASLYDPEFFPNEGKIVERFKDGAIGYTKIYTLKNNRYNLTEEVKTLDDNINLSTTFNNGVKKFQLKDNSNKKIKSFNISVDRLYLYDDNFKKKKSYFVKGDILSLYEIVEIKNNLYIKVGYKGNDQIGYVLLKNLILDI</sequence>
<comment type="caution">
    <text evidence="1">The sequence shown here is derived from an EMBL/GenBank/DDBJ whole genome shotgun (WGS) entry which is preliminary data.</text>
</comment>
<protein>
    <submittedName>
        <fullName evidence="1">Uncharacterized protein</fullName>
    </submittedName>
</protein>
<dbReference type="OrthoDB" id="6682437at2"/>
<evidence type="ECO:0000313" key="2">
    <source>
        <dbReference type="Proteomes" id="UP000280405"/>
    </source>
</evidence>
<keyword evidence="2" id="KW-1185">Reference proteome</keyword>
<dbReference type="Proteomes" id="UP000280405">
    <property type="component" value="Unassembled WGS sequence"/>
</dbReference>
<organism evidence="1 2">
    <name type="scientific">Acinetobacter rongchengensis</name>
    <dbReference type="NCBI Taxonomy" id="2419601"/>
    <lineage>
        <taxon>Bacteria</taxon>
        <taxon>Pseudomonadati</taxon>
        <taxon>Pseudomonadota</taxon>
        <taxon>Gammaproteobacteria</taxon>
        <taxon>Moraxellales</taxon>
        <taxon>Moraxellaceae</taxon>
        <taxon>Acinetobacter</taxon>
    </lineage>
</organism>